<comment type="caution">
    <text evidence="4">The sequence shown here is derived from an EMBL/GenBank/DDBJ whole genome shotgun (WGS) entry which is preliminary data.</text>
</comment>
<evidence type="ECO:0000256" key="1">
    <source>
        <dbReference type="SAM" id="Coils"/>
    </source>
</evidence>
<evidence type="ECO:0000256" key="3">
    <source>
        <dbReference type="SAM" id="SignalP"/>
    </source>
</evidence>
<keyword evidence="2" id="KW-0812">Transmembrane</keyword>
<keyword evidence="5" id="KW-1185">Reference proteome</keyword>
<reference evidence="4" key="2">
    <citation type="submission" date="2020-09" db="EMBL/GenBank/DDBJ databases">
        <authorList>
            <person name="Sun Q."/>
            <person name="Zhou Y."/>
        </authorList>
    </citation>
    <scope>NUCLEOTIDE SEQUENCE</scope>
    <source>
        <strain evidence="4">CGMCC 1.15763</strain>
    </source>
</reference>
<dbReference type="RefSeq" id="WP_188598553.1">
    <property type="nucleotide sequence ID" value="NZ_BMJW01000001.1"/>
</dbReference>
<reference evidence="4" key="1">
    <citation type="journal article" date="2014" name="Int. J. Syst. Evol. Microbiol.">
        <title>Complete genome sequence of Corynebacterium casei LMG S-19264T (=DSM 44701T), isolated from a smear-ripened cheese.</title>
        <authorList>
            <consortium name="US DOE Joint Genome Institute (JGI-PGF)"/>
            <person name="Walter F."/>
            <person name="Albersmeier A."/>
            <person name="Kalinowski J."/>
            <person name="Ruckert C."/>
        </authorList>
    </citation>
    <scope>NUCLEOTIDE SEQUENCE</scope>
    <source>
        <strain evidence="4">CGMCC 1.15763</strain>
    </source>
</reference>
<keyword evidence="2" id="KW-1133">Transmembrane helix</keyword>
<dbReference type="Proteomes" id="UP000633278">
    <property type="component" value="Unassembled WGS sequence"/>
</dbReference>
<accession>A0A917HYD0</accession>
<protein>
    <recommendedName>
        <fullName evidence="6">tRNA (Guanine-N1)-methyltransferase</fullName>
    </recommendedName>
</protein>
<feature type="coiled-coil region" evidence="1">
    <location>
        <begin position="73"/>
        <end position="107"/>
    </location>
</feature>
<evidence type="ECO:0000256" key="2">
    <source>
        <dbReference type="SAM" id="Phobius"/>
    </source>
</evidence>
<dbReference type="Gene3D" id="1.20.1170.10">
    <property type="match status" value="1"/>
</dbReference>
<keyword evidence="3" id="KW-0732">Signal</keyword>
<sequence length="194" mass="22895">MKFFTLFLSLLLTTAAFSQQSKDTINTNSLDEQYKKLYKSSNNYQEYKVVLKEKLTTFHSNILDSVKNFNTLIDQKNSLITQQQKTISNLEKEKLETQKKLNEAVKKEDSISLFGWLLQKTLYNTLMFGVIILLFILLFYFIFKFKNSNIVTQKAILDLEDVENEFAIHRKKTLEKEQKLRRALQDEINKNRTS</sequence>
<evidence type="ECO:0000313" key="5">
    <source>
        <dbReference type="Proteomes" id="UP000633278"/>
    </source>
</evidence>
<feature type="chain" id="PRO_5036928205" description="tRNA (Guanine-N1)-methyltransferase" evidence="3">
    <location>
        <begin position="19"/>
        <end position="194"/>
    </location>
</feature>
<proteinExistence type="predicted"/>
<evidence type="ECO:0008006" key="6">
    <source>
        <dbReference type="Google" id="ProtNLM"/>
    </source>
</evidence>
<evidence type="ECO:0000313" key="4">
    <source>
        <dbReference type="EMBL" id="GGG97249.1"/>
    </source>
</evidence>
<dbReference type="EMBL" id="BMJW01000001">
    <property type="protein sequence ID" value="GGG97249.1"/>
    <property type="molecule type" value="Genomic_DNA"/>
</dbReference>
<keyword evidence="2" id="KW-0472">Membrane</keyword>
<gene>
    <name evidence="4" type="ORF">GCM10011416_14050</name>
</gene>
<feature type="transmembrane region" description="Helical" evidence="2">
    <location>
        <begin position="122"/>
        <end position="143"/>
    </location>
</feature>
<keyword evidence="1" id="KW-0175">Coiled coil</keyword>
<feature type="signal peptide" evidence="3">
    <location>
        <begin position="1"/>
        <end position="18"/>
    </location>
</feature>
<organism evidence="4 5">
    <name type="scientific">Polaribacter pacificus</name>
    <dbReference type="NCBI Taxonomy" id="1775173"/>
    <lineage>
        <taxon>Bacteria</taxon>
        <taxon>Pseudomonadati</taxon>
        <taxon>Bacteroidota</taxon>
        <taxon>Flavobacteriia</taxon>
        <taxon>Flavobacteriales</taxon>
        <taxon>Flavobacteriaceae</taxon>
    </lineage>
</organism>
<dbReference type="AlphaFoldDB" id="A0A917HYD0"/>
<dbReference type="SUPFAM" id="SSF58100">
    <property type="entry name" value="Bacterial hemolysins"/>
    <property type="match status" value="1"/>
</dbReference>
<name>A0A917HYD0_9FLAO</name>